<evidence type="ECO:0000313" key="12">
    <source>
        <dbReference type="EMBL" id="MBW14497.1"/>
    </source>
</evidence>
<dbReference type="InterPro" id="IPR001005">
    <property type="entry name" value="SANT/Myb"/>
</dbReference>
<dbReference type="FunFam" id="1.10.10.60:FF:000180">
    <property type="entry name" value="DnaJ (Hsp40) homolog, subfamily C, member 2"/>
    <property type="match status" value="1"/>
</dbReference>
<dbReference type="GO" id="GO:0030544">
    <property type="term" value="F:Hsp70 protein binding"/>
    <property type="evidence" value="ECO:0007669"/>
    <property type="project" value="InterPro"/>
</dbReference>
<keyword evidence="5" id="KW-0010">Activator</keyword>
<dbReference type="InterPro" id="IPR032003">
    <property type="entry name" value="RAC_head"/>
</dbReference>
<gene>
    <name evidence="12" type="primary">Dnajc2_1</name>
</gene>
<feature type="domain" description="Myb-like" evidence="10">
    <location>
        <begin position="519"/>
        <end position="565"/>
    </location>
</feature>
<dbReference type="InterPro" id="IPR018253">
    <property type="entry name" value="DnaJ_domain_CS"/>
</dbReference>
<dbReference type="SMART" id="SM00271">
    <property type="entry name" value="DnaJ"/>
    <property type="match status" value="1"/>
</dbReference>
<dbReference type="EMBL" id="GFXV01002692">
    <property type="protein sequence ID" value="MBW14497.1"/>
    <property type="molecule type" value="Transcribed_RNA"/>
</dbReference>
<dbReference type="InterPro" id="IPR054076">
    <property type="entry name" value="ZUO1-like_ZHD"/>
</dbReference>
<dbReference type="PROSITE" id="PS50090">
    <property type="entry name" value="MYB_LIKE"/>
    <property type="match status" value="1"/>
</dbReference>
<dbReference type="InterPro" id="IPR009057">
    <property type="entry name" value="Homeodomain-like_sf"/>
</dbReference>
<evidence type="ECO:0000256" key="6">
    <source>
        <dbReference type="ARBA" id="ARBA00023186"/>
    </source>
</evidence>
<proteinExistence type="predicted"/>
<dbReference type="OrthoDB" id="1690618at2759"/>
<protein>
    <submittedName>
        <fullName evidence="12">DnaJ subfamily C member 2</fullName>
    </submittedName>
</protein>
<dbReference type="Pfam" id="PF00226">
    <property type="entry name" value="DnaJ"/>
    <property type="match status" value="1"/>
</dbReference>
<dbReference type="GO" id="GO:0051083">
    <property type="term" value="P:'de novo' cotranslational protein folding"/>
    <property type="evidence" value="ECO:0007669"/>
    <property type="project" value="InterPro"/>
</dbReference>
<evidence type="ECO:0000256" key="3">
    <source>
        <dbReference type="ARBA" id="ARBA00022490"/>
    </source>
</evidence>
<evidence type="ECO:0000256" key="1">
    <source>
        <dbReference type="ARBA" id="ARBA00004123"/>
    </source>
</evidence>
<dbReference type="AlphaFoldDB" id="A0A2H8TK11"/>
<dbReference type="SUPFAM" id="SSF46565">
    <property type="entry name" value="Chaperone J-domain"/>
    <property type="match status" value="1"/>
</dbReference>
<name>A0A2H8TK11_9HEMI</name>
<sequence length="576" mass="67477">MKDKEKPSILNVQHRIVETVGPWILRYLSGSTVQDKCLTNGEEVEDTNESFIDEESQADTIYLKTLDPKEWKDQDHYQVLGLSKLRYKATEAQIKTAYRRRVLNHHPDKRKKLGEKVQGDDDYFTCITKAWETLGNKTKRRAYDSIDPKFDNSIPSKEMAKKSDFFELFGPVFVRNSMWSEQSSVPLLGDINSSRDHVDRFYNFWYGFNSWREFSYLDEEDREQASDREERRWIEKQNRANRTKLKKEESTRIRQLVDLAYANDPRLLKFKKEEQERKAAVKQAKKDAIRQKLEEEIRLREEEEAKVQKEKEEREAAEKAQRNALKAEKDSQKKALKKERKHIRDLCKTNNYYIQNGDNVIEIMSGVEKICDQLSAIQLKQLASALQIEGRKALIEKLKQMECRVEMNNVIKNDTKIVEKNNNDWETDDVQLLIKAVNLFPAGTNQRWEAVANFINQHSKNGERNAKQVLAKAKSLQSTNYTDNALKSEMNANAYDQFEKEKKCESLVPEVVSERPVGWSADEQKLLEQALKTYPNAVKERWDRIAECVPTRTKKECMKRYKEIVEIVKAKKAAQV</sequence>
<keyword evidence="4" id="KW-0677">Repeat</keyword>
<dbReference type="InterPro" id="IPR036869">
    <property type="entry name" value="J_dom_sf"/>
</dbReference>
<feature type="compositionally biased region" description="Basic and acidic residues" evidence="8">
    <location>
        <begin position="304"/>
        <end position="333"/>
    </location>
</feature>
<dbReference type="PROSITE" id="PS00636">
    <property type="entry name" value="DNAJ_1"/>
    <property type="match status" value="1"/>
</dbReference>
<dbReference type="SUPFAM" id="SSF46689">
    <property type="entry name" value="Homeodomain-like"/>
    <property type="match status" value="2"/>
</dbReference>
<dbReference type="InterPro" id="IPR017884">
    <property type="entry name" value="SANT_dom"/>
</dbReference>
<dbReference type="Gene3D" id="1.10.287.110">
    <property type="entry name" value="DnaJ domain"/>
    <property type="match status" value="1"/>
</dbReference>
<dbReference type="CDD" id="cd00167">
    <property type="entry name" value="SANT"/>
    <property type="match status" value="1"/>
</dbReference>
<dbReference type="PROSITE" id="PS50076">
    <property type="entry name" value="DNAJ_2"/>
    <property type="match status" value="1"/>
</dbReference>
<dbReference type="Pfam" id="PF23082">
    <property type="entry name" value="Myb_DNA-binding_2"/>
    <property type="match status" value="1"/>
</dbReference>
<dbReference type="Pfam" id="PF21884">
    <property type="entry name" value="ZUO1-like_ZHD"/>
    <property type="match status" value="1"/>
</dbReference>
<dbReference type="Gene3D" id="1.10.10.60">
    <property type="entry name" value="Homeodomain-like"/>
    <property type="match status" value="2"/>
</dbReference>
<dbReference type="PANTHER" id="PTHR43999">
    <property type="entry name" value="DNAJ HOMOLOG SUBFAMILY C MEMBER 2"/>
    <property type="match status" value="1"/>
</dbReference>
<evidence type="ECO:0000256" key="4">
    <source>
        <dbReference type="ARBA" id="ARBA00022737"/>
    </source>
</evidence>
<keyword evidence="7" id="KW-0539">Nucleus</keyword>
<dbReference type="InterPro" id="IPR042569">
    <property type="entry name" value="RAC_head_sf"/>
</dbReference>
<dbReference type="InterPro" id="IPR044634">
    <property type="entry name" value="Zuotin/DnaJC2"/>
</dbReference>
<feature type="domain" description="SANT" evidence="11">
    <location>
        <begin position="514"/>
        <end position="569"/>
    </location>
</feature>
<dbReference type="Pfam" id="PF00249">
    <property type="entry name" value="Myb_DNA-binding"/>
    <property type="match status" value="1"/>
</dbReference>
<dbReference type="GO" id="GO:0006450">
    <property type="term" value="P:regulation of translational fidelity"/>
    <property type="evidence" value="ECO:0007669"/>
    <property type="project" value="InterPro"/>
</dbReference>
<evidence type="ECO:0000259" key="10">
    <source>
        <dbReference type="PROSITE" id="PS50090"/>
    </source>
</evidence>
<dbReference type="PROSITE" id="PS51293">
    <property type="entry name" value="SANT"/>
    <property type="match status" value="1"/>
</dbReference>
<dbReference type="GO" id="GO:0005829">
    <property type="term" value="C:cytosol"/>
    <property type="evidence" value="ECO:0007669"/>
    <property type="project" value="TreeGrafter"/>
</dbReference>
<dbReference type="GO" id="GO:0043022">
    <property type="term" value="F:ribosome binding"/>
    <property type="evidence" value="ECO:0007669"/>
    <property type="project" value="InterPro"/>
</dbReference>
<dbReference type="Pfam" id="PF16717">
    <property type="entry name" value="RAC_head"/>
    <property type="match status" value="1"/>
</dbReference>
<dbReference type="SMART" id="SM00717">
    <property type="entry name" value="SANT"/>
    <property type="match status" value="2"/>
</dbReference>
<keyword evidence="6" id="KW-0143">Chaperone</keyword>
<organism evidence="12">
    <name type="scientific">Melanaphis sacchari</name>
    <dbReference type="NCBI Taxonomy" id="742174"/>
    <lineage>
        <taxon>Eukaryota</taxon>
        <taxon>Metazoa</taxon>
        <taxon>Ecdysozoa</taxon>
        <taxon>Arthropoda</taxon>
        <taxon>Hexapoda</taxon>
        <taxon>Insecta</taxon>
        <taxon>Pterygota</taxon>
        <taxon>Neoptera</taxon>
        <taxon>Paraneoptera</taxon>
        <taxon>Hemiptera</taxon>
        <taxon>Sternorrhyncha</taxon>
        <taxon>Aphidomorpha</taxon>
        <taxon>Aphidoidea</taxon>
        <taxon>Aphididae</taxon>
        <taxon>Aphidini</taxon>
        <taxon>Melanaphis</taxon>
    </lineage>
</organism>
<reference evidence="12" key="1">
    <citation type="submission" date="2017-10" db="EMBL/GenBank/DDBJ databases">
        <title>Transcriptome Assembly of Sugarcane Aphid Adults.</title>
        <authorList>
            <person name="Scully E.D."/>
            <person name="Palmer N.A."/>
            <person name="Geib S.M."/>
            <person name="Sarath G."/>
            <person name="Sattler S.E."/>
        </authorList>
    </citation>
    <scope>NUCLEOTIDE SEQUENCE</scope>
    <source>
        <tissue evidence="12">Whole body</tissue>
    </source>
</reference>
<evidence type="ECO:0000256" key="7">
    <source>
        <dbReference type="ARBA" id="ARBA00023242"/>
    </source>
</evidence>
<keyword evidence="3" id="KW-0963">Cytoplasm</keyword>
<evidence type="ECO:0000256" key="8">
    <source>
        <dbReference type="SAM" id="MobiDB-lite"/>
    </source>
</evidence>
<feature type="region of interest" description="Disordered" evidence="8">
    <location>
        <begin position="304"/>
        <end position="340"/>
    </location>
</feature>
<accession>A0A2H8TK11</accession>
<dbReference type="PANTHER" id="PTHR43999:SF1">
    <property type="entry name" value="DNAJ HOMOLOG SUBFAMILY C MEMBER 2"/>
    <property type="match status" value="1"/>
</dbReference>
<feature type="domain" description="J" evidence="9">
    <location>
        <begin position="75"/>
        <end position="147"/>
    </location>
</feature>
<evidence type="ECO:0000256" key="2">
    <source>
        <dbReference type="ARBA" id="ARBA00004496"/>
    </source>
</evidence>
<evidence type="ECO:0000259" key="11">
    <source>
        <dbReference type="PROSITE" id="PS51293"/>
    </source>
</evidence>
<evidence type="ECO:0000256" key="5">
    <source>
        <dbReference type="ARBA" id="ARBA00023159"/>
    </source>
</evidence>
<dbReference type="CDD" id="cd06257">
    <property type="entry name" value="DnaJ"/>
    <property type="match status" value="1"/>
</dbReference>
<dbReference type="GO" id="GO:0005634">
    <property type="term" value="C:nucleus"/>
    <property type="evidence" value="ECO:0007669"/>
    <property type="project" value="UniProtKB-SubCell"/>
</dbReference>
<dbReference type="Gene3D" id="1.10.8.840">
    <property type="entry name" value="Ribosome-associated complex head domain"/>
    <property type="match status" value="1"/>
</dbReference>
<comment type="subcellular location">
    <subcellularLocation>
        <location evidence="2">Cytoplasm</location>
    </subcellularLocation>
    <subcellularLocation>
        <location evidence="1">Nucleus</location>
    </subcellularLocation>
</comment>
<evidence type="ECO:0000259" key="9">
    <source>
        <dbReference type="PROSITE" id="PS50076"/>
    </source>
</evidence>
<dbReference type="InterPro" id="IPR001623">
    <property type="entry name" value="DnaJ_domain"/>
</dbReference>